<proteinExistence type="predicted"/>
<reference evidence="1 2" key="1">
    <citation type="submission" date="2018-01" db="EMBL/GenBank/DDBJ databases">
        <title>Harnessing the power of phylogenomics to disentangle the directionality and signatures of interkingdom host jumping in the parasitic fungal genus Tolypocladium.</title>
        <authorList>
            <person name="Quandt C.A."/>
            <person name="Patterson W."/>
            <person name="Spatafora J.W."/>
        </authorList>
    </citation>
    <scope>NUCLEOTIDE SEQUENCE [LARGE SCALE GENOMIC DNA]</scope>
    <source>
        <strain evidence="1 2">NRBC 100945</strain>
    </source>
</reference>
<protein>
    <submittedName>
        <fullName evidence="1">tRNA-specific adenosine deaminase subunit TAD2</fullName>
    </submittedName>
</protein>
<dbReference type="STRING" id="94208.A0A2S4L4B5"/>
<dbReference type="AlphaFoldDB" id="A0A2S4L4B5"/>
<organism evidence="1 2">
    <name type="scientific">Tolypocladium paradoxum</name>
    <dbReference type="NCBI Taxonomy" id="94208"/>
    <lineage>
        <taxon>Eukaryota</taxon>
        <taxon>Fungi</taxon>
        <taxon>Dikarya</taxon>
        <taxon>Ascomycota</taxon>
        <taxon>Pezizomycotina</taxon>
        <taxon>Sordariomycetes</taxon>
        <taxon>Hypocreomycetidae</taxon>
        <taxon>Hypocreales</taxon>
        <taxon>Ophiocordycipitaceae</taxon>
        <taxon>Tolypocladium</taxon>
    </lineage>
</organism>
<dbReference type="Proteomes" id="UP000237481">
    <property type="component" value="Unassembled WGS sequence"/>
</dbReference>
<dbReference type="EMBL" id="PKSG01000264">
    <property type="protein sequence ID" value="POR37289.1"/>
    <property type="molecule type" value="Genomic_DNA"/>
</dbReference>
<comment type="caution">
    <text evidence="1">The sequence shown here is derived from an EMBL/GenBank/DDBJ whole genome shotgun (WGS) entry which is preliminary data.</text>
</comment>
<evidence type="ECO:0000313" key="1">
    <source>
        <dbReference type="EMBL" id="POR37289.1"/>
    </source>
</evidence>
<gene>
    <name evidence="1" type="ORF">TPAR_02508</name>
</gene>
<dbReference type="OrthoDB" id="21243at2759"/>
<accession>A0A2S4L4B5</accession>
<evidence type="ECO:0000313" key="2">
    <source>
        <dbReference type="Proteomes" id="UP000237481"/>
    </source>
</evidence>
<sequence>MLEDTTNKKFPPTDELYTEETSEFLKKILKKTNVKYSPPLTNAYIINMLVGEFLESRYISSTYGRTAPSLSIESRRPNEGNEDNNKGYLFPYSILKESILYFGIYKVYFSAINDKFSGTGGVISLPNNSDTLGILYLPGGYNSGNIKRGYEIEGS</sequence>
<keyword evidence="2" id="KW-1185">Reference proteome</keyword>
<name>A0A2S4L4B5_9HYPO</name>